<keyword evidence="4 6" id="KW-1133">Transmembrane helix</keyword>
<dbReference type="Pfam" id="PF12696">
    <property type="entry name" value="TraG-D_C"/>
    <property type="match status" value="1"/>
</dbReference>
<sequence length="583" mass="62320">MARQRNRRAEPGANELGYLVLLGVLATLVVVAAAIWAGAQTNPAVESGTNPVVVVGQVVTGQIPFTGAQGAVTFGVLGLLAVVGGLVGVAAWRNARGRSRVDEKARYLASGRDVDELAEKAAAKDSLRLGAAGAGAGVTLGTHLPSRQRLYASWEWVQIWLMGPRAGKTSCVCIPQILETQGPVVATSNKPDIVDATRGPRSELGVTWVHDVQGIIGEPSSWWWNPLSFVEDLETAEKLADVFISSATSAGAKQDAYFESAGKELLSRLFLAAALAGRPITAVFEWANDPDATRSDNPATLLKQHGEQGQAVALEKTQKLTDKQRDGVYGTIRPWIGVLGNRKIAEWVTDPGRRRPHFDPASFLASSDTVYLVSKEGGGSARAITAALTMAILTAAEKAGSRSRGGRLTPPLTAVLDEVANVCRWRELPDVYSHYGSRGIVVSAFFQSWSQGVEAFGETGMQKLWSAANVRVVGSGLSEDKFLPFVSNLVGDHDVLKRSTSQHKGGRTVSTSVQRQRIFDVSDLTALPRGRAVLMASGTPAALLRLDHFSARPYADKVSASFAHYEKARAQVGHDERERTGVA</sequence>
<dbReference type="PANTHER" id="PTHR37937">
    <property type="entry name" value="CONJUGATIVE TRANSFER: DNA TRANSPORT"/>
    <property type="match status" value="1"/>
</dbReference>
<dbReference type="AlphaFoldDB" id="A0A4Y4E0X9"/>
<accession>A0A4Y4E0X9</accession>
<dbReference type="GO" id="GO:0005886">
    <property type="term" value="C:plasma membrane"/>
    <property type="evidence" value="ECO:0007669"/>
    <property type="project" value="UniProtKB-SubCell"/>
</dbReference>
<evidence type="ECO:0000259" key="7">
    <source>
        <dbReference type="Pfam" id="PF12696"/>
    </source>
</evidence>
<dbReference type="CDD" id="cd01127">
    <property type="entry name" value="TrwB_TraG_TraD_VirD4"/>
    <property type="match status" value="1"/>
</dbReference>
<evidence type="ECO:0000313" key="8">
    <source>
        <dbReference type="EMBL" id="GED11272.1"/>
    </source>
</evidence>
<dbReference type="Proteomes" id="UP000316659">
    <property type="component" value="Unassembled WGS sequence"/>
</dbReference>
<dbReference type="InterPro" id="IPR027417">
    <property type="entry name" value="P-loop_NTPase"/>
</dbReference>
<evidence type="ECO:0000256" key="1">
    <source>
        <dbReference type="ARBA" id="ARBA00004651"/>
    </source>
</evidence>
<comment type="subcellular location">
    <subcellularLocation>
        <location evidence="1">Cell membrane</location>
        <topology evidence="1">Multi-pass membrane protein</topology>
    </subcellularLocation>
</comment>
<evidence type="ECO:0000256" key="5">
    <source>
        <dbReference type="ARBA" id="ARBA00023136"/>
    </source>
</evidence>
<protein>
    <recommendedName>
        <fullName evidence="7">TraD/TraG TraM recognition site domain-containing protein</fullName>
    </recommendedName>
</protein>
<proteinExistence type="predicted"/>
<feature type="transmembrane region" description="Helical" evidence="6">
    <location>
        <begin position="71"/>
        <end position="92"/>
    </location>
</feature>
<dbReference type="PANTHER" id="PTHR37937:SF1">
    <property type="entry name" value="CONJUGATIVE TRANSFER: DNA TRANSPORT"/>
    <property type="match status" value="1"/>
</dbReference>
<evidence type="ECO:0000313" key="9">
    <source>
        <dbReference type="Proteomes" id="UP000316659"/>
    </source>
</evidence>
<dbReference type="SUPFAM" id="SSF52540">
    <property type="entry name" value="P-loop containing nucleoside triphosphate hydrolases"/>
    <property type="match status" value="1"/>
</dbReference>
<feature type="transmembrane region" description="Helical" evidence="6">
    <location>
        <begin position="16"/>
        <end position="39"/>
    </location>
</feature>
<name>A0A4Y4E0X9_CELCE</name>
<evidence type="ECO:0000256" key="2">
    <source>
        <dbReference type="ARBA" id="ARBA00022475"/>
    </source>
</evidence>
<dbReference type="EMBL" id="BJNZ01000027">
    <property type="protein sequence ID" value="GED11272.1"/>
    <property type="molecule type" value="Genomic_DNA"/>
</dbReference>
<dbReference type="RefSeq" id="WP_141390707.1">
    <property type="nucleotide sequence ID" value="NZ_BJNZ01000027.1"/>
</dbReference>
<keyword evidence="5 6" id="KW-0472">Membrane</keyword>
<keyword evidence="2" id="KW-1003">Cell membrane</keyword>
<keyword evidence="3 6" id="KW-0812">Transmembrane</keyword>
<dbReference type="InterPro" id="IPR051539">
    <property type="entry name" value="T4SS-coupling_protein"/>
</dbReference>
<reference evidence="8 9" key="1">
    <citation type="submission" date="2019-06" db="EMBL/GenBank/DDBJ databases">
        <title>Whole genome shotgun sequence of Cellulosimicrobium cellulans NBRC 15516.</title>
        <authorList>
            <person name="Hosoyama A."/>
            <person name="Uohara A."/>
            <person name="Ohji S."/>
            <person name="Ichikawa N."/>
        </authorList>
    </citation>
    <scope>NUCLEOTIDE SEQUENCE [LARGE SCALE GENOMIC DNA]</scope>
    <source>
        <strain evidence="8 9">NBRC 15516</strain>
    </source>
</reference>
<feature type="domain" description="TraD/TraG TraM recognition site" evidence="7">
    <location>
        <begin position="411"/>
        <end position="529"/>
    </location>
</feature>
<evidence type="ECO:0000256" key="3">
    <source>
        <dbReference type="ARBA" id="ARBA00022692"/>
    </source>
</evidence>
<evidence type="ECO:0000256" key="6">
    <source>
        <dbReference type="SAM" id="Phobius"/>
    </source>
</evidence>
<dbReference type="InterPro" id="IPR032689">
    <property type="entry name" value="TraG-D_C"/>
</dbReference>
<organism evidence="8 9">
    <name type="scientific">Cellulosimicrobium cellulans</name>
    <name type="common">Arthrobacter luteus</name>
    <dbReference type="NCBI Taxonomy" id="1710"/>
    <lineage>
        <taxon>Bacteria</taxon>
        <taxon>Bacillati</taxon>
        <taxon>Actinomycetota</taxon>
        <taxon>Actinomycetes</taxon>
        <taxon>Micrococcales</taxon>
        <taxon>Promicromonosporaceae</taxon>
        <taxon>Cellulosimicrobium</taxon>
    </lineage>
</organism>
<dbReference type="Gene3D" id="3.40.50.300">
    <property type="entry name" value="P-loop containing nucleotide triphosphate hydrolases"/>
    <property type="match status" value="1"/>
</dbReference>
<evidence type="ECO:0000256" key="4">
    <source>
        <dbReference type="ARBA" id="ARBA00022989"/>
    </source>
</evidence>
<gene>
    <name evidence="8" type="ORF">CCE02nite_32710</name>
</gene>
<comment type="caution">
    <text evidence="8">The sequence shown here is derived from an EMBL/GenBank/DDBJ whole genome shotgun (WGS) entry which is preliminary data.</text>
</comment>